<evidence type="ECO:0000313" key="2">
    <source>
        <dbReference type="Proteomes" id="UP000828390"/>
    </source>
</evidence>
<comment type="caution">
    <text evidence="1">The sequence shown here is derived from an EMBL/GenBank/DDBJ whole genome shotgun (WGS) entry which is preliminary data.</text>
</comment>
<name>A0A9D4LML4_DREPO</name>
<dbReference type="Proteomes" id="UP000828390">
    <property type="component" value="Unassembled WGS sequence"/>
</dbReference>
<protein>
    <submittedName>
        <fullName evidence="1">Uncharacterized protein</fullName>
    </submittedName>
</protein>
<gene>
    <name evidence="1" type="ORF">DPMN_102266</name>
</gene>
<accession>A0A9D4LML4</accession>
<reference evidence="1" key="1">
    <citation type="journal article" date="2019" name="bioRxiv">
        <title>The Genome of the Zebra Mussel, Dreissena polymorpha: A Resource for Invasive Species Research.</title>
        <authorList>
            <person name="McCartney M.A."/>
            <person name="Auch B."/>
            <person name="Kono T."/>
            <person name="Mallez S."/>
            <person name="Zhang Y."/>
            <person name="Obille A."/>
            <person name="Becker A."/>
            <person name="Abrahante J.E."/>
            <person name="Garbe J."/>
            <person name="Badalamenti J.P."/>
            <person name="Herman A."/>
            <person name="Mangelson H."/>
            <person name="Liachko I."/>
            <person name="Sullivan S."/>
            <person name="Sone E.D."/>
            <person name="Koren S."/>
            <person name="Silverstein K.A.T."/>
            <person name="Beckman K.B."/>
            <person name="Gohl D.M."/>
        </authorList>
    </citation>
    <scope>NUCLEOTIDE SEQUENCE</scope>
    <source>
        <strain evidence="1">Duluth1</strain>
        <tissue evidence="1">Whole animal</tissue>
    </source>
</reference>
<dbReference type="AlphaFoldDB" id="A0A9D4LML4"/>
<organism evidence="1 2">
    <name type="scientific">Dreissena polymorpha</name>
    <name type="common">Zebra mussel</name>
    <name type="synonym">Mytilus polymorpha</name>
    <dbReference type="NCBI Taxonomy" id="45954"/>
    <lineage>
        <taxon>Eukaryota</taxon>
        <taxon>Metazoa</taxon>
        <taxon>Spiralia</taxon>
        <taxon>Lophotrochozoa</taxon>
        <taxon>Mollusca</taxon>
        <taxon>Bivalvia</taxon>
        <taxon>Autobranchia</taxon>
        <taxon>Heteroconchia</taxon>
        <taxon>Euheterodonta</taxon>
        <taxon>Imparidentia</taxon>
        <taxon>Neoheterodontei</taxon>
        <taxon>Myida</taxon>
        <taxon>Dreissenoidea</taxon>
        <taxon>Dreissenidae</taxon>
        <taxon>Dreissena</taxon>
    </lineage>
</organism>
<keyword evidence="2" id="KW-1185">Reference proteome</keyword>
<evidence type="ECO:0000313" key="1">
    <source>
        <dbReference type="EMBL" id="KAH3859451.1"/>
    </source>
</evidence>
<dbReference type="EMBL" id="JAIWYP010000003">
    <property type="protein sequence ID" value="KAH3859451.1"/>
    <property type="molecule type" value="Genomic_DNA"/>
</dbReference>
<sequence>MHLPCGHKVLYYVQPASPRPQQLACGLAANEVAVSAHIKQDLGVLHSRVRFPKMCQLQAWDSIQTLNNVGKSSSLRLCSIICLN</sequence>
<proteinExistence type="predicted"/>
<reference evidence="1" key="2">
    <citation type="submission" date="2020-11" db="EMBL/GenBank/DDBJ databases">
        <authorList>
            <person name="McCartney M.A."/>
            <person name="Auch B."/>
            <person name="Kono T."/>
            <person name="Mallez S."/>
            <person name="Becker A."/>
            <person name="Gohl D.M."/>
            <person name="Silverstein K.A.T."/>
            <person name="Koren S."/>
            <person name="Bechman K.B."/>
            <person name="Herman A."/>
            <person name="Abrahante J.E."/>
            <person name="Garbe J."/>
        </authorList>
    </citation>
    <scope>NUCLEOTIDE SEQUENCE</scope>
    <source>
        <strain evidence="1">Duluth1</strain>
        <tissue evidence="1">Whole animal</tissue>
    </source>
</reference>